<gene>
    <name evidence="4" type="primary">LOC118263172</name>
</gene>
<evidence type="ECO:0000313" key="4">
    <source>
        <dbReference type="RefSeq" id="XP_050549631.1"/>
    </source>
</evidence>
<feature type="region of interest" description="Disordered" evidence="2">
    <location>
        <begin position="1"/>
        <end position="68"/>
    </location>
</feature>
<feature type="coiled-coil region" evidence="1">
    <location>
        <begin position="89"/>
        <end position="116"/>
    </location>
</feature>
<organism evidence="3 4">
    <name type="scientific">Spodoptera frugiperda</name>
    <name type="common">Fall armyworm</name>
    <dbReference type="NCBI Taxonomy" id="7108"/>
    <lineage>
        <taxon>Eukaryota</taxon>
        <taxon>Metazoa</taxon>
        <taxon>Ecdysozoa</taxon>
        <taxon>Arthropoda</taxon>
        <taxon>Hexapoda</taxon>
        <taxon>Insecta</taxon>
        <taxon>Pterygota</taxon>
        <taxon>Neoptera</taxon>
        <taxon>Endopterygota</taxon>
        <taxon>Lepidoptera</taxon>
        <taxon>Glossata</taxon>
        <taxon>Ditrysia</taxon>
        <taxon>Noctuoidea</taxon>
        <taxon>Noctuidae</taxon>
        <taxon>Amphipyrinae</taxon>
        <taxon>Spodoptera</taxon>
    </lineage>
</organism>
<evidence type="ECO:0000313" key="3">
    <source>
        <dbReference type="Proteomes" id="UP000829999"/>
    </source>
</evidence>
<dbReference type="RefSeq" id="XP_050549631.1">
    <property type="nucleotide sequence ID" value="XM_050693674.1"/>
</dbReference>
<proteinExistence type="predicted"/>
<feature type="compositionally biased region" description="Basic and acidic residues" evidence="2">
    <location>
        <begin position="33"/>
        <end position="45"/>
    </location>
</feature>
<accession>A0A9R0DMX1</accession>
<reference evidence="4" key="1">
    <citation type="submission" date="2025-08" db="UniProtKB">
        <authorList>
            <consortium name="RefSeq"/>
        </authorList>
    </citation>
    <scope>IDENTIFICATION</scope>
    <source>
        <tissue evidence="4">Whole larval tissue</tissue>
    </source>
</reference>
<dbReference type="GeneID" id="118263172"/>
<keyword evidence="1" id="KW-0175">Coiled coil</keyword>
<sequence>MNARMNMPPNVKNLDRLKSKKKKITDMTPEEAAEQRKKWREEKRKSSAKKKQRKNITEVTREPENPISRSDLSILNGFRRKCRFLVKKCRYLQQNADKLKTEKEKYKKRLHRLKIKNTKEVNSLNLIISKMRAREEVLESTLKKTYQSTKSHNDKKIFKKIVNNSTNKTLVTKILGLIGKTRGKKKKIRLINIDEITKFYLRDDVSRITSGRKETRTQHKKKKQIRYLMDTLVETYKKYKDGGGRYGFTTFFKHKPFYVLSPRLNARDTCLCIKHSNLEFQHAALRRCGALKIGMREALSNVACDTKKYTCMYGKCELCKDKKLDFESSENSKTDDSNVSWLHWERQDHTYSKKEGTETKEVKTKRTKKITKSGTLQDLKNIFNEELHNFKKHHYNMQQQQSQYQKAISQLKDNEVVLVCDFSESYEAKLASEIQAMHFGASKNQITLHTGMVYWRDKSQSFCTIAESNNHQPPAIWAHLTPIIRLIQEETPNVDVIHFFSDGPSSQYRQKNNFFLFAHFAKELQLSFATWSFFESGHGKSVADGIGGSVKRVLDRKVCHGFDITDAKDAYDILKQCLKVTKVFLVPDSAITDMTHILPKNIQPLKGTLQVHQIMTQDENIIQFRDVSCFCEPFRGCCTCFQPQIHSVVSTTNRGGERIHREQSVPKPPKPLQPGRPVLVDISLEQNQIQIEHKETIKSLEGSSLAAALPELAGTFDISDMEYLTNLDINIDNSEEPVELMDINVIPIIIAPKPKSTDGQNPEKENKSTKRWSTYNLLCQKCKTSIVGRKAKCMSCKRLYCEECTDGPTEWDYLCDTCLEGGIVTRVTSIEFVIIFMVMFC</sequence>
<dbReference type="PANTHER" id="PTHR46601">
    <property type="entry name" value="ULP_PROTEASE DOMAIN-CONTAINING PROTEIN"/>
    <property type="match status" value="1"/>
</dbReference>
<evidence type="ECO:0000256" key="2">
    <source>
        <dbReference type="SAM" id="MobiDB-lite"/>
    </source>
</evidence>
<dbReference type="OrthoDB" id="6375801at2759"/>
<protein>
    <submittedName>
        <fullName evidence="4">Uncharacterized protein LOC118263172 isoform X1</fullName>
    </submittedName>
</protein>
<evidence type="ECO:0000256" key="1">
    <source>
        <dbReference type="SAM" id="Coils"/>
    </source>
</evidence>
<dbReference type="SUPFAM" id="SSF57903">
    <property type="entry name" value="FYVE/PHD zinc finger"/>
    <property type="match status" value="1"/>
</dbReference>
<name>A0A9R0DMX1_SPOFR</name>
<dbReference type="InterPro" id="IPR011011">
    <property type="entry name" value="Znf_FYVE_PHD"/>
</dbReference>
<dbReference type="PANTHER" id="PTHR46601:SF2">
    <property type="entry name" value="UBIQUITIN-LIKE PROTEASE FAMILY PROFILE DOMAIN-CONTAINING PROTEIN"/>
    <property type="match status" value="1"/>
</dbReference>
<dbReference type="AlphaFoldDB" id="A0A9R0DMX1"/>
<keyword evidence="3" id="KW-1185">Reference proteome</keyword>
<dbReference type="Proteomes" id="UP000829999">
    <property type="component" value="Chromosome 5"/>
</dbReference>
<feature type="compositionally biased region" description="Basic and acidic residues" evidence="2">
    <location>
        <begin position="55"/>
        <end position="64"/>
    </location>
</feature>